<dbReference type="Gene3D" id="3.40.50.1820">
    <property type="entry name" value="alpha/beta hydrolase"/>
    <property type="match status" value="1"/>
</dbReference>
<proteinExistence type="predicted"/>
<dbReference type="GO" id="GO:0016787">
    <property type="term" value="F:hydrolase activity"/>
    <property type="evidence" value="ECO:0007669"/>
    <property type="project" value="UniProtKB-KW"/>
</dbReference>
<feature type="non-terminal residue" evidence="2">
    <location>
        <position position="129"/>
    </location>
</feature>
<comment type="caution">
    <text evidence="2">The sequence shown here is derived from an EMBL/GenBank/DDBJ whole genome shotgun (WGS) entry which is preliminary data.</text>
</comment>
<evidence type="ECO:0000313" key="3">
    <source>
        <dbReference type="Proteomes" id="UP000035034"/>
    </source>
</evidence>
<evidence type="ECO:0000313" key="2">
    <source>
        <dbReference type="EMBL" id="GAB19370.1"/>
    </source>
</evidence>
<name>H0R2R9_9ACTN</name>
<gene>
    <name evidence="2" type="ORF">GOEFS_082_00040</name>
</gene>
<accession>H0R2R9</accession>
<organism evidence="2 3">
    <name type="scientific">Gordonia effusa NBRC 100432</name>
    <dbReference type="NCBI Taxonomy" id="1077974"/>
    <lineage>
        <taxon>Bacteria</taxon>
        <taxon>Bacillati</taxon>
        <taxon>Actinomycetota</taxon>
        <taxon>Actinomycetes</taxon>
        <taxon>Mycobacteriales</taxon>
        <taxon>Gordoniaceae</taxon>
        <taxon>Gordonia</taxon>
    </lineage>
</organism>
<dbReference type="Proteomes" id="UP000035034">
    <property type="component" value="Unassembled WGS sequence"/>
</dbReference>
<sequence>MTYQLDTPGQRATARKARRTSVPTAQRGSIQALPLGDPTGGANAREWRKLVDGKQRYPRVSINRSAIITMSDGVRLRATVVRPANRFGQAITTPYPVIVNINPYNRAVIGGIDKTLHAPVIGHAISSAS</sequence>
<evidence type="ECO:0000256" key="1">
    <source>
        <dbReference type="SAM" id="MobiDB-lite"/>
    </source>
</evidence>
<dbReference type="EMBL" id="BAEH01000082">
    <property type="protein sequence ID" value="GAB19370.1"/>
    <property type="molecule type" value="Genomic_DNA"/>
</dbReference>
<dbReference type="InterPro" id="IPR029058">
    <property type="entry name" value="AB_hydrolase_fold"/>
</dbReference>
<dbReference type="AlphaFoldDB" id="H0R2R9"/>
<dbReference type="eggNOG" id="COG2936">
    <property type="taxonomic scope" value="Bacteria"/>
</dbReference>
<reference evidence="2 3" key="1">
    <citation type="submission" date="2011-12" db="EMBL/GenBank/DDBJ databases">
        <title>Whole genome shotgun sequence of Gordonia effusa NBRC 100432.</title>
        <authorList>
            <person name="Yoshida I."/>
            <person name="Takarada H."/>
            <person name="Hosoyama A."/>
            <person name="Tsuchikane K."/>
            <person name="Katsumata H."/>
            <person name="Yamazaki S."/>
            <person name="Fujita N."/>
        </authorList>
    </citation>
    <scope>NUCLEOTIDE SEQUENCE [LARGE SCALE GENOMIC DNA]</scope>
    <source>
        <strain evidence="2 3">NBRC 100432</strain>
    </source>
</reference>
<feature type="region of interest" description="Disordered" evidence="1">
    <location>
        <begin position="1"/>
        <end position="43"/>
    </location>
</feature>
<keyword evidence="3" id="KW-1185">Reference proteome</keyword>
<protein>
    <submittedName>
        <fullName evidence="2">Putative hydrolase</fullName>
    </submittedName>
</protein>
<keyword evidence="2" id="KW-0378">Hydrolase</keyword>
<dbReference type="SUPFAM" id="SSF53474">
    <property type="entry name" value="alpha/beta-Hydrolases"/>
    <property type="match status" value="1"/>
</dbReference>